<dbReference type="InterPro" id="IPR038765">
    <property type="entry name" value="Papain-like_cys_pep_sf"/>
</dbReference>
<evidence type="ECO:0000256" key="1">
    <source>
        <dbReference type="ARBA" id="ARBA00005234"/>
    </source>
</evidence>
<reference evidence="5 6" key="1">
    <citation type="journal article" date="2018" name="Sci. Rep.">
        <title>Genomic signatures of local adaptation to the degree of environmental predictability in rotifers.</title>
        <authorList>
            <person name="Franch-Gras L."/>
            <person name="Hahn C."/>
            <person name="Garcia-Roger E.M."/>
            <person name="Carmona M.J."/>
            <person name="Serra M."/>
            <person name="Gomez A."/>
        </authorList>
    </citation>
    <scope>NUCLEOTIDE SEQUENCE [LARGE SCALE GENOMIC DNA]</scope>
    <source>
        <strain evidence="5">HYR1</strain>
    </source>
</reference>
<proteinExistence type="inferred from homology"/>
<dbReference type="EMBL" id="REGN01001433">
    <property type="protein sequence ID" value="RNA34697.1"/>
    <property type="molecule type" value="Genomic_DNA"/>
</dbReference>
<dbReference type="SUPFAM" id="SSF54001">
    <property type="entry name" value="Cysteine proteinases"/>
    <property type="match status" value="1"/>
</dbReference>
<gene>
    <name evidence="5" type="ORF">BpHYR1_018457</name>
</gene>
<dbReference type="Gene3D" id="3.30.310.130">
    <property type="entry name" value="Ubiquitin-related"/>
    <property type="match status" value="1"/>
</dbReference>
<dbReference type="GO" id="GO:0006508">
    <property type="term" value="P:proteolysis"/>
    <property type="evidence" value="ECO:0007669"/>
    <property type="project" value="UniProtKB-KW"/>
</dbReference>
<sequence>MATFPISILQCLIADQCQKSTVSKIFQSYLNSSHWILQSKIYYFASNSRIPKYKQCNGVDLTSHWQFLKDFNNPQQKNTYDCGVFLCKIAHKSRQV</sequence>
<name>A0A3M7SGE7_BRAPC</name>
<dbReference type="GO" id="GO:0008234">
    <property type="term" value="F:cysteine-type peptidase activity"/>
    <property type="evidence" value="ECO:0007669"/>
    <property type="project" value="InterPro"/>
</dbReference>
<organism evidence="5 6">
    <name type="scientific">Brachionus plicatilis</name>
    <name type="common">Marine rotifer</name>
    <name type="synonym">Brachionus muelleri</name>
    <dbReference type="NCBI Taxonomy" id="10195"/>
    <lineage>
        <taxon>Eukaryota</taxon>
        <taxon>Metazoa</taxon>
        <taxon>Spiralia</taxon>
        <taxon>Gnathifera</taxon>
        <taxon>Rotifera</taxon>
        <taxon>Eurotatoria</taxon>
        <taxon>Monogononta</taxon>
        <taxon>Pseudotrocha</taxon>
        <taxon>Ploima</taxon>
        <taxon>Brachionidae</taxon>
        <taxon>Brachionus</taxon>
    </lineage>
</organism>
<dbReference type="InterPro" id="IPR003653">
    <property type="entry name" value="Peptidase_C48_C"/>
</dbReference>
<keyword evidence="3" id="KW-0378">Hydrolase</keyword>
<evidence type="ECO:0000259" key="4">
    <source>
        <dbReference type="Pfam" id="PF02902"/>
    </source>
</evidence>
<dbReference type="OrthoDB" id="1939479at2759"/>
<accession>A0A3M7SGE7</accession>
<comment type="similarity">
    <text evidence="1">Belongs to the peptidase C48 family.</text>
</comment>
<evidence type="ECO:0000313" key="6">
    <source>
        <dbReference type="Proteomes" id="UP000276133"/>
    </source>
</evidence>
<evidence type="ECO:0000313" key="5">
    <source>
        <dbReference type="EMBL" id="RNA34697.1"/>
    </source>
</evidence>
<protein>
    <recommendedName>
        <fullName evidence="4">Ubiquitin-like protease family profile domain-containing protein</fullName>
    </recommendedName>
</protein>
<keyword evidence="6" id="KW-1185">Reference proteome</keyword>
<keyword evidence="2" id="KW-0645">Protease</keyword>
<dbReference type="Gene3D" id="1.10.418.20">
    <property type="match status" value="1"/>
</dbReference>
<comment type="caution">
    <text evidence="5">The sequence shown here is derived from an EMBL/GenBank/DDBJ whole genome shotgun (WGS) entry which is preliminary data.</text>
</comment>
<dbReference type="AlphaFoldDB" id="A0A3M7SGE7"/>
<dbReference type="Proteomes" id="UP000276133">
    <property type="component" value="Unassembled WGS sequence"/>
</dbReference>
<feature type="domain" description="Ubiquitin-like protease family profile" evidence="4">
    <location>
        <begin position="66"/>
        <end position="91"/>
    </location>
</feature>
<evidence type="ECO:0000256" key="3">
    <source>
        <dbReference type="ARBA" id="ARBA00022801"/>
    </source>
</evidence>
<dbReference type="Pfam" id="PF02902">
    <property type="entry name" value="Peptidase_C48"/>
    <property type="match status" value="1"/>
</dbReference>
<evidence type="ECO:0000256" key="2">
    <source>
        <dbReference type="ARBA" id="ARBA00022670"/>
    </source>
</evidence>